<organism evidence="1">
    <name type="scientific">marine metagenome</name>
    <dbReference type="NCBI Taxonomy" id="408172"/>
    <lineage>
        <taxon>unclassified sequences</taxon>
        <taxon>metagenomes</taxon>
        <taxon>ecological metagenomes</taxon>
    </lineage>
</organism>
<name>A0A382J9U9_9ZZZZ</name>
<dbReference type="EMBL" id="UINC01072149">
    <property type="protein sequence ID" value="SVC07581.1"/>
    <property type="molecule type" value="Genomic_DNA"/>
</dbReference>
<protein>
    <submittedName>
        <fullName evidence="1">Uncharacterized protein</fullName>
    </submittedName>
</protein>
<gene>
    <name evidence="1" type="ORF">METZ01_LOCUS260435</name>
</gene>
<dbReference type="AlphaFoldDB" id="A0A382J9U9"/>
<sequence length="121" mass="13559">MTSISDFLMSKEIGRVPSSIVPLNAEEDIRFQSLAEDSVMIDVHQHPFVLPEAMDRFVDFLRTNRYHWGFEAVAHGGWSTVTTSNVFGALQNATEMSFVEYEDVAAEVGMMLADVATRENV</sequence>
<feature type="non-terminal residue" evidence="1">
    <location>
        <position position="121"/>
    </location>
</feature>
<reference evidence="1" key="1">
    <citation type="submission" date="2018-05" db="EMBL/GenBank/DDBJ databases">
        <authorList>
            <person name="Lanie J.A."/>
            <person name="Ng W.-L."/>
            <person name="Kazmierczak K.M."/>
            <person name="Andrzejewski T.M."/>
            <person name="Davidsen T.M."/>
            <person name="Wayne K.J."/>
            <person name="Tettelin H."/>
            <person name="Glass J.I."/>
            <person name="Rusch D."/>
            <person name="Podicherti R."/>
            <person name="Tsui H.-C.T."/>
            <person name="Winkler M.E."/>
        </authorList>
    </citation>
    <scope>NUCLEOTIDE SEQUENCE</scope>
</reference>
<accession>A0A382J9U9</accession>
<evidence type="ECO:0000313" key="1">
    <source>
        <dbReference type="EMBL" id="SVC07581.1"/>
    </source>
</evidence>
<proteinExistence type="predicted"/>